<organism evidence="5 6">
    <name type="scientific">Myroides odoratus</name>
    <name type="common">Flavobacterium odoratum</name>
    <dbReference type="NCBI Taxonomy" id="256"/>
    <lineage>
        <taxon>Bacteria</taxon>
        <taxon>Pseudomonadati</taxon>
        <taxon>Bacteroidota</taxon>
        <taxon>Flavobacteriia</taxon>
        <taxon>Flavobacteriales</taxon>
        <taxon>Flavobacteriaceae</taxon>
        <taxon>Myroides</taxon>
    </lineage>
</organism>
<evidence type="ECO:0000256" key="1">
    <source>
        <dbReference type="ARBA" id="ARBA00001933"/>
    </source>
</evidence>
<dbReference type="GeneID" id="93526368"/>
<name>A0A9Q7EAX1_MYROD</name>
<dbReference type="GO" id="GO:0030170">
    <property type="term" value="F:pyridoxal phosphate binding"/>
    <property type="evidence" value="ECO:0007669"/>
    <property type="project" value="InterPro"/>
</dbReference>
<evidence type="ECO:0000259" key="4">
    <source>
        <dbReference type="Pfam" id="PF00464"/>
    </source>
</evidence>
<dbReference type="GO" id="GO:0035999">
    <property type="term" value="P:tetrahydrofolate interconversion"/>
    <property type="evidence" value="ECO:0007669"/>
    <property type="project" value="InterPro"/>
</dbReference>
<evidence type="ECO:0000256" key="3">
    <source>
        <dbReference type="PIRSR" id="PIRSR000412-50"/>
    </source>
</evidence>
<dbReference type="InterPro" id="IPR015421">
    <property type="entry name" value="PyrdxlP-dep_Trfase_major"/>
</dbReference>
<feature type="domain" description="Serine hydroxymethyltransferase-like" evidence="4">
    <location>
        <begin position="13"/>
        <end position="380"/>
    </location>
</feature>
<dbReference type="GO" id="GO:0004372">
    <property type="term" value="F:glycine hydroxymethyltransferase activity"/>
    <property type="evidence" value="ECO:0007669"/>
    <property type="project" value="UniProtKB-EC"/>
</dbReference>
<sequence>MKEIYLIKKTKKLLDRHEKWMSQTINLIASENLLSPLAKNCLISDLGNRVAEGWIGERIFPGIKYYDEIEQIGIDIVKQMFCCDFVDLRPISGTHANMIVYTAFTNPNDKVLSFSIKNGGHISMSGGTPKNMFKLQVLGIPVSNDGFTIDVPRTLEVIMQEKPKLVIMGGSVLLFRQEIKEIVKLCKSLDILTIFDASHVAGLIATGDYENPMKDGIDIMTFSTCKTIPGPQHAIIVANGKYGEIIKKTTFPSTVSGHHLHETVSAVVTLLELKLFGKNYIHNVVLNSKALARELSNLDMNILFKDKDFTETHMLLMRNKSKYETKELEKRFEKANIIFNRNILPGDVGFKNPSGFRIGTPEITRIGMTEVDMPVIAQFISDVYYGKKSIEKVKNEVVSFRKDFQTVKYCYE</sequence>
<dbReference type="InterPro" id="IPR039429">
    <property type="entry name" value="SHMT-like_dom"/>
</dbReference>
<dbReference type="Proteomes" id="UP000596202">
    <property type="component" value="Chromosome"/>
</dbReference>
<proteinExistence type="predicted"/>
<feature type="modified residue" description="N6-(pyridoxal phosphate)lysine" evidence="3">
    <location>
        <position position="226"/>
    </location>
</feature>
<evidence type="ECO:0000256" key="2">
    <source>
        <dbReference type="ARBA" id="ARBA00022898"/>
    </source>
</evidence>
<dbReference type="PANTHER" id="PTHR11680:SF35">
    <property type="entry name" value="SERINE HYDROXYMETHYLTRANSFERASE 1"/>
    <property type="match status" value="1"/>
</dbReference>
<evidence type="ECO:0000313" key="6">
    <source>
        <dbReference type="Proteomes" id="UP000596202"/>
    </source>
</evidence>
<dbReference type="RefSeq" id="WP_002990045.1">
    <property type="nucleotide sequence ID" value="NZ_CP068108.1"/>
</dbReference>
<dbReference type="AlphaFoldDB" id="A0A9Q7EAX1"/>
<dbReference type="GO" id="GO:0019264">
    <property type="term" value="P:glycine biosynthetic process from serine"/>
    <property type="evidence" value="ECO:0007669"/>
    <property type="project" value="InterPro"/>
</dbReference>
<gene>
    <name evidence="5" type="ORF">I6I88_01820</name>
</gene>
<dbReference type="SUPFAM" id="SSF53383">
    <property type="entry name" value="PLP-dependent transferases"/>
    <property type="match status" value="1"/>
</dbReference>
<protein>
    <submittedName>
        <fullName evidence="5">Serine hydroxymethyltransferase</fullName>
        <ecNumber evidence="5">2.1.2.1</ecNumber>
    </submittedName>
</protein>
<dbReference type="PANTHER" id="PTHR11680">
    <property type="entry name" value="SERINE HYDROXYMETHYLTRANSFERASE"/>
    <property type="match status" value="1"/>
</dbReference>
<dbReference type="OrthoDB" id="9803871at2"/>
<dbReference type="InterPro" id="IPR001085">
    <property type="entry name" value="Ser_HO-MeTrfase"/>
</dbReference>
<comment type="cofactor">
    <cofactor evidence="1 3">
        <name>pyridoxal 5'-phosphate</name>
        <dbReference type="ChEBI" id="CHEBI:597326"/>
    </cofactor>
</comment>
<dbReference type="InterPro" id="IPR049943">
    <property type="entry name" value="Ser_HO-MeTrfase-like"/>
</dbReference>
<dbReference type="NCBIfam" id="NF000586">
    <property type="entry name" value="PRK00011.1"/>
    <property type="match status" value="1"/>
</dbReference>
<dbReference type="InterPro" id="IPR015422">
    <property type="entry name" value="PyrdxlP-dep_Trfase_small"/>
</dbReference>
<evidence type="ECO:0000313" key="5">
    <source>
        <dbReference type="EMBL" id="QQU00529.1"/>
    </source>
</evidence>
<dbReference type="EC" id="2.1.2.1" evidence="5"/>
<reference evidence="5 6" key="1">
    <citation type="submission" date="2021-01" db="EMBL/GenBank/DDBJ databases">
        <title>FDA dAtabase for Regulatory Grade micrObial Sequences (FDA-ARGOS): Supporting development and validation of Infectious Disease Dx tests.</title>
        <authorList>
            <person name="Sproer C."/>
            <person name="Gronow S."/>
            <person name="Severitt S."/>
            <person name="Schroder I."/>
            <person name="Tallon L."/>
            <person name="Sadzewicz L."/>
            <person name="Zhao X."/>
            <person name="Boylan J."/>
            <person name="Ott S."/>
            <person name="Bowen H."/>
            <person name="Vavikolanu K."/>
            <person name="Mehta A."/>
            <person name="Aluvathingal J."/>
            <person name="Nadendla S."/>
            <person name="Lowell S."/>
            <person name="Myers T."/>
            <person name="Yan Y."/>
            <person name="Sichtig H."/>
        </authorList>
    </citation>
    <scope>NUCLEOTIDE SEQUENCE [LARGE SCALE GENOMIC DNA]</scope>
    <source>
        <strain evidence="5 6">FDAARGOS_1131</strain>
    </source>
</reference>
<keyword evidence="5" id="KW-0808">Transferase</keyword>
<dbReference type="Gene3D" id="3.40.640.10">
    <property type="entry name" value="Type I PLP-dependent aspartate aminotransferase-like (Major domain)"/>
    <property type="match status" value="1"/>
</dbReference>
<dbReference type="PIRSF" id="PIRSF000412">
    <property type="entry name" value="SHMT"/>
    <property type="match status" value="1"/>
</dbReference>
<accession>A0A9Q7EAX1</accession>
<dbReference type="GO" id="GO:0005737">
    <property type="term" value="C:cytoplasm"/>
    <property type="evidence" value="ECO:0007669"/>
    <property type="project" value="TreeGrafter"/>
</dbReference>
<dbReference type="Gene3D" id="3.90.1150.10">
    <property type="entry name" value="Aspartate Aminotransferase, domain 1"/>
    <property type="match status" value="1"/>
</dbReference>
<dbReference type="Pfam" id="PF00464">
    <property type="entry name" value="SHMT"/>
    <property type="match status" value="1"/>
</dbReference>
<keyword evidence="2 3" id="KW-0663">Pyridoxal phosphate</keyword>
<dbReference type="EMBL" id="CP068108">
    <property type="protein sequence ID" value="QQU00529.1"/>
    <property type="molecule type" value="Genomic_DNA"/>
</dbReference>
<dbReference type="InterPro" id="IPR015424">
    <property type="entry name" value="PyrdxlP-dep_Trfase"/>
</dbReference>